<feature type="compositionally biased region" description="Basic and acidic residues" evidence="1">
    <location>
        <begin position="385"/>
        <end position="402"/>
    </location>
</feature>
<feature type="compositionally biased region" description="Polar residues" evidence="1">
    <location>
        <begin position="463"/>
        <end position="472"/>
    </location>
</feature>
<evidence type="ECO:0000313" key="2">
    <source>
        <dbReference type="EMBL" id="KIY68659.1"/>
    </source>
</evidence>
<keyword evidence="3" id="KW-1185">Reference proteome</keyword>
<sequence length="629" mass="70927">MKPPDFKGDNFWLPVHKRWLDILREDQFPSFAYIPNDFEGPSLAKDGINLAFFDKDKKARIPKRNYRSVTPDKDRNDTWPRLENDDEVTSASIFGKKDHFTVAGIMVHKCHNVAFGIKTAEGYRIDHCRGNAPGTFCPCSRVNVLWAQPTWNSEDSSNWWLLLPIISPHNIRVPDGVFELVRYNLSVPPEERVDILDYFPNLVAPRTYYSLAIFLSDLGPDLHLYNPDKKEITITTPKPRENGLIYVSHLDIQEQIFRAAQTIHFWDDQPSWPERAPFNRMIASIIDTVRKRTASWFVPGVGETLRFWKACKDGEKPRSRIDPKTGLRDIVESPTHASAPGNRRTTLNTTSRQIVDRVFDPDHPDRLEPQVARAMNRSMSRKRIRDQSKADRTGPRNTHASEDDNSGADYCEDDNVASDDDEGAPTLSTRHATTPLPSGTEGDEVEAVVAVPRRTARSRTKKNVQPTLSNDLADSEEAPVRTARSNTRVARKKSVATSNADSDDEQVVVLARGRPKARTTRKTHTRRIAASRTDDDEYIEEPVREGPKRRAATKSAPATDNEPDREDEAPKVATRTRSKRAVSRITATESAQAGPGPATAKMRGKMRSNSSPETQNTDLPKQKKTRGRG</sequence>
<reference evidence="2 3" key="1">
    <citation type="journal article" date="2015" name="Fungal Genet. Biol.">
        <title>Evolution of novel wood decay mechanisms in Agaricales revealed by the genome sequences of Fistulina hepatica and Cylindrobasidium torrendii.</title>
        <authorList>
            <person name="Floudas D."/>
            <person name="Held B.W."/>
            <person name="Riley R."/>
            <person name="Nagy L.G."/>
            <person name="Koehler G."/>
            <person name="Ransdell A.S."/>
            <person name="Younus H."/>
            <person name="Chow J."/>
            <person name="Chiniquy J."/>
            <person name="Lipzen A."/>
            <person name="Tritt A."/>
            <person name="Sun H."/>
            <person name="Haridas S."/>
            <person name="LaButti K."/>
            <person name="Ohm R.A."/>
            <person name="Kues U."/>
            <person name="Blanchette R.A."/>
            <person name="Grigoriev I.V."/>
            <person name="Minto R.E."/>
            <person name="Hibbett D.S."/>
        </authorList>
    </citation>
    <scope>NUCLEOTIDE SEQUENCE [LARGE SCALE GENOMIC DNA]</scope>
    <source>
        <strain evidence="2 3">FP15055 ss-10</strain>
    </source>
</reference>
<feature type="compositionally biased region" description="Polar residues" evidence="1">
    <location>
        <begin position="343"/>
        <end position="353"/>
    </location>
</feature>
<feature type="region of interest" description="Disordered" evidence="1">
    <location>
        <begin position="315"/>
        <end position="629"/>
    </location>
</feature>
<protein>
    <submittedName>
        <fullName evidence="2">Uncharacterized protein</fullName>
    </submittedName>
</protein>
<feature type="compositionally biased region" description="Polar residues" evidence="1">
    <location>
        <begin position="426"/>
        <end position="437"/>
    </location>
</feature>
<dbReference type="EMBL" id="KN880498">
    <property type="protein sequence ID" value="KIY68659.1"/>
    <property type="molecule type" value="Genomic_DNA"/>
</dbReference>
<proteinExistence type="predicted"/>
<name>A0A0D7BEU4_9AGAR</name>
<organism evidence="2 3">
    <name type="scientific">Cylindrobasidium torrendii FP15055 ss-10</name>
    <dbReference type="NCBI Taxonomy" id="1314674"/>
    <lineage>
        <taxon>Eukaryota</taxon>
        <taxon>Fungi</taxon>
        <taxon>Dikarya</taxon>
        <taxon>Basidiomycota</taxon>
        <taxon>Agaricomycotina</taxon>
        <taxon>Agaricomycetes</taxon>
        <taxon>Agaricomycetidae</taxon>
        <taxon>Agaricales</taxon>
        <taxon>Marasmiineae</taxon>
        <taxon>Physalacriaceae</taxon>
        <taxon>Cylindrobasidium</taxon>
    </lineage>
</organism>
<feature type="compositionally biased region" description="Basic and acidic residues" evidence="1">
    <location>
        <begin position="354"/>
        <end position="368"/>
    </location>
</feature>
<feature type="compositionally biased region" description="Basic residues" evidence="1">
    <location>
        <begin position="513"/>
        <end position="529"/>
    </location>
</feature>
<dbReference type="Proteomes" id="UP000054007">
    <property type="component" value="Unassembled WGS sequence"/>
</dbReference>
<accession>A0A0D7BEU4</accession>
<feature type="compositionally biased region" description="Polar residues" evidence="1">
    <location>
        <begin position="607"/>
        <end position="619"/>
    </location>
</feature>
<feature type="compositionally biased region" description="Acidic residues" evidence="1">
    <location>
        <begin position="403"/>
        <end position="423"/>
    </location>
</feature>
<feature type="compositionally biased region" description="Basic and acidic residues" evidence="1">
    <location>
        <begin position="315"/>
        <end position="331"/>
    </location>
</feature>
<dbReference type="AlphaFoldDB" id="A0A0D7BEU4"/>
<evidence type="ECO:0000256" key="1">
    <source>
        <dbReference type="SAM" id="MobiDB-lite"/>
    </source>
</evidence>
<evidence type="ECO:0000313" key="3">
    <source>
        <dbReference type="Proteomes" id="UP000054007"/>
    </source>
</evidence>
<gene>
    <name evidence="2" type="ORF">CYLTODRAFT_489577</name>
</gene>